<accession>A0ABD3GXV2</accession>
<dbReference type="EMBL" id="JBJQOH010000006">
    <property type="protein sequence ID" value="KAL3684090.1"/>
    <property type="molecule type" value="Genomic_DNA"/>
</dbReference>
<feature type="region of interest" description="Disordered" evidence="1">
    <location>
        <begin position="432"/>
        <end position="452"/>
    </location>
</feature>
<organism evidence="2 3">
    <name type="scientific">Riccia sorocarpa</name>
    <dbReference type="NCBI Taxonomy" id="122646"/>
    <lineage>
        <taxon>Eukaryota</taxon>
        <taxon>Viridiplantae</taxon>
        <taxon>Streptophyta</taxon>
        <taxon>Embryophyta</taxon>
        <taxon>Marchantiophyta</taxon>
        <taxon>Marchantiopsida</taxon>
        <taxon>Marchantiidae</taxon>
        <taxon>Marchantiales</taxon>
        <taxon>Ricciaceae</taxon>
        <taxon>Riccia</taxon>
    </lineage>
</organism>
<dbReference type="AlphaFoldDB" id="A0ABD3GXV2"/>
<proteinExistence type="predicted"/>
<evidence type="ECO:0000313" key="3">
    <source>
        <dbReference type="Proteomes" id="UP001633002"/>
    </source>
</evidence>
<protein>
    <submittedName>
        <fullName evidence="2">Uncharacterized protein</fullName>
    </submittedName>
</protein>
<gene>
    <name evidence="2" type="ORF">R1sor_002112</name>
</gene>
<evidence type="ECO:0000256" key="1">
    <source>
        <dbReference type="SAM" id="MobiDB-lite"/>
    </source>
</evidence>
<evidence type="ECO:0000313" key="2">
    <source>
        <dbReference type="EMBL" id="KAL3684090.1"/>
    </source>
</evidence>
<sequence>MERLMDGHQTHRHSEAAPELCLRSDVWNLGFIRWDTPFDSTEILFVYGCEDDKDTSVKIIFFHAEGMAAVFGVGLSYASVHLEENSSAVTIKEITESTWREFWMPSKKPFGSAFLFRSGNFSPVRSVPVGPLDQLSIVEAANRYGVGVEVMTFDPTPACSWPNKIVDGAWIRSLDSRISSFGPPGMQQHTHERQHPDGTNVEMAQPKQPSSDAHSYSTLETCSEKMSGTSLDTEGRKLTVIIHLNDKERTFFQFPKDIYTENREPVKIPDPEILESYMHPVLTITFSCAVNRMGIVYGSKAMTSKLAVDYCIKEPSLGTNCLGCYQSSLRMSFEYKDRIHYLVRRNFRMLSVTPYRDLEDQYLKGTFFRVAEFPGPDSVYFAADICLDTFEISTILKENAYPVEAASLMKPVHLLHSGDWSVIDRKTATVGDPTWEKTEDSRVRDESSGTGA</sequence>
<comment type="caution">
    <text evidence="2">The sequence shown here is derived from an EMBL/GenBank/DDBJ whole genome shotgun (WGS) entry which is preliminary data.</text>
</comment>
<reference evidence="2 3" key="1">
    <citation type="submission" date="2024-09" db="EMBL/GenBank/DDBJ databases">
        <title>Chromosome-scale assembly of Riccia sorocarpa.</title>
        <authorList>
            <person name="Paukszto L."/>
        </authorList>
    </citation>
    <scope>NUCLEOTIDE SEQUENCE [LARGE SCALE GENOMIC DNA]</scope>
    <source>
        <strain evidence="2">LP-2024</strain>
        <tissue evidence="2">Aerial parts of the thallus</tissue>
    </source>
</reference>
<feature type="compositionally biased region" description="Basic and acidic residues" evidence="1">
    <location>
        <begin position="434"/>
        <end position="452"/>
    </location>
</feature>
<name>A0ABD3GXV2_9MARC</name>
<keyword evidence="3" id="KW-1185">Reference proteome</keyword>
<dbReference type="Proteomes" id="UP001633002">
    <property type="component" value="Unassembled WGS sequence"/>
</dbReference>
<feature type="region of interest" description="Disordered" evidence="1">
    <location>
        <begin position="182"/>
        <end position="215"/>
    </location>
</feature>